<protein>
    <submittedName>
        <fullName evidence="1">Uncharacterized protein</fullName>
    </submittedName>
</protein>
<dbReference type="EMBL" id="MU273533">
    <property type="protein sequence ID" value="KAI0032894.1"/>
    <property type="molecule type" value="Genomic_DNA"/>
</dbReference>
<proteinExistence type="predicted"/>
<keyword evidence="2" id="KW-1185">Reference proteome</keyword>
<accession>A0ACB8QM92</accession>
<evidence type="ECO:0000313" key="2">
    <source>
        <dbReference type="Proteomes" id="UP000814128"/>
    </source>
</evidence>
<name>A0ACB8QM92_9AGAM</name>
<comment type="caution">
    <text evidence="1">The sequence shown here is derived from an EMBL/GenBank/DDBJ whole genome shotgun (WGS) entry which is preliminary data.</text>
</comment>
<organism evidence="1 2">
    <name type="scientific">Vararia minispora EC-137</name>
    <dbReference type="NCBI Taxonomy" id="1314806"/>
    <lineage>
        <taxon>Eukaryota</taxon>
        <taxon>Fungi</taxon>
        <taxon>Dikarya</taxon>
        <taxon>Basidiomycota</taxon>
        <taxon>Agaricomycotina</taxon>
        <taxon>Agaricomycetes</taxon>
        <taxon>Russulales</taxon>
        <taxon>Lachnocladiaceae</taxon>
        <taxon>Vararia</taxon>
    </lineage>
</organism>
<gene>
    <name evidence="1" type="ORF">K488DRAFT_24028</name>
</gene>
<feature type="non-terminal residue" evidence="1">
    <location>
        <position position="161"/>
    </location>
</feature>
<reference evidence="1" key="1">
    <citation type="submission" date="2021-02" db="EMBL/GenBank/DDBJ databases">
        <authorList>
            <consortium name="DOE Joint Genome Institute"/>
            <person name="Ahrendt S."/>
            <person name="Looney B.P."/>
            <person name="Miyauchi S."/>
            <person name="Morin E."/>
            <person name="Drula E."/>
            <person name="Courty P.E."/>
            <person name="Chicoki N."/>
            <person name="Fauchery L."/>
            <person name="Kohler A."/>
            <person name="Kuo A."/>
            <person name="Labutti K."/>
            <person name="Pangilinan J."/>
            <person name="Lipzen A."/>
            <person name="Riley R."/>
            <person name="Andreopoulos W."/>
            <person name="He G."/>
            <person name="Johnson J."/>
            <person name="Barry K.W."/>
            <person name="Grigoriev I.V."/>
            <person name="Nagy L."/>
            <person name="Hibbett D."/>
            <person name="Henrissat B."/>
            <person name="Matheny P.B."/>
            <person name="Labbe J."/>
            <person name="Martin F."/>
        </authorList>
    </citation>
    <scope>NUCLEOTIDE SEQUENCE</scope>
    <source>
        <strain evidence="1">EC-137</strain>
    </source>
</reference>
<evidence type="ECO:0000313" key="1">
    <source>
        <dbReference type="EMBL" id="KAI0032894.1"/>
    </source>
</evidence>
<dbReference type="Proteomes" id="UP000814128">
    <property type="component" value="Unassembled WGS sequence"/>
</dbReference>
<feature type="non-terminal residue" evidence="1">
    <location>
        <position position="1"/>
    </location>
</feature>
<reference evidence="1" key="2">
    <citation type="journal article" date="2022" name="New Phytol.">
        <title>Evolutionary transition to the ectomycorrhizal habit in the genomes of a hyperdiverse lineage of mushroom-forming fungi.</title>
        <authorList>
            <person name="Looney B."/>
            <person name="Miyauchi S."/>
            <person name="Morin E."/>
            <person name="Drula E."/>
            <person name="Courty P.E."/>
            <person name="Kohler A."/>
            <person name="Kuo A."/>
            <person name="LaButti K."/>
            <person name="Pangilinan J."/>
            <person name="Lipzen A."/>
            <person name="Riley R."/>
            <person name="Andreopoulos W."/>
            <person name="He G."/>
            <person name="Johnson J."/>
            <person name="Nolan M."/>
            <person name="Tritt A."/>
            <person name="Barry K.W."/>
            <person name="Grigoriev I.V."/>
            <person name="Nagy L.G."/>
            <person name="Hibbett D."/>
            <person name="Henrissat B."/>
            <person name="Matheny P.B."/>
            <person name="Labbe J."/>
            <person name="Martin F.M."/>
        </authorList>
    </citation>
    <scope>NUCLEOTIDE SEQUENCE</scope>
    <source>
        <strain evidence="1">EC-137</strain>
    </source>
</reference>
<sequence length="161" mass="17462">LPLLPYEKTIVVHAVLSFIGFLVLLPAGLLVARYLRAKYPSWVTMHWIAQVVAAGFDIVCGLLAAYHAVDKSGSAHFDDAHKRWGALLVALYVIQCVGGALIYRLAPTGLTAGRLHTAFGLSIIGLAFFQTRIGYTSEWTAATGLAQLPAVESVWWTLLIV</sequence>